<protein>
    <recommendedName>
        <fullName evidence="2">SYO1-like TPR repeats domain-containing protein</fullName>
    </recommendedName>
</protein>
<dbReference type="GO" id="GO:0042273">
    <property type="term" value="P:ribosomal large subunit biogenesis"/>
    <property type="evidence" value="ECO:0007669"/>
    <property type="project" value="TreeGrafter"/>
</dbReference>
<comment type="caution">
    <text evidence="3">The sequence shown here is derived from an EMBL/GenBank/DDBJ whole genome shotgun (WGS) entry which is preliminary data.</text>
</comment>
<feature type="non-terminal residue" evidence="3">
    <location>
        <position position="1"/>
    </location>
</feature>
<sequence length="382" mass="43235">DLYIEFENHPEYTQSLLSIVKNENENILVQVLACAILTNVRDVVRLSTSWDDEGDTASELNKILVPVLMKALDYDIQEAAAHTITAVQSGRMHLHKETSDITPKPKQPLTNEEIFVQGVEDKLSIIQLALELLADICVQDDESEEKEDGYQDEAMMDDDDAPTVSQNIVLTHQRTLECLNNFLLAMNDIPGKYWFKTHRTDAVQLWRWLFTIADQVANSNPEEWARNAILEAVIGCLWALGRGLEQDIPLEPTDVGALCGTYEMIPLETMRVKIVGCLGPIAMRKNDIETNKVIGVFVMKLLSEKKYSSPAVIVEALNLVYDVYSDCAFDYDYPVFIQGDFLNALRQAVSSVRSMVKAIDRRRDFDLRMRADEALENLNAFI</sequence>
<evidence type="ECO:0000256" key="1">
    <source>
        <dbReference type="ARBA" id="ARBA00049983"/>
    </source>
</evidence>
<proteinExistence type="inferred from homology"/>
<evidence type="ECO:0000313" key="4">
    <source>
        <dbReference type="Proteomes" id="UP000253551"/>
    </source>
</evidence>
<dbReference type="InterPro" id="IPR011989">
    <property type="entry name" value="ARM-like"/>
</dbReference>
<dbReference type="SUPFAM" id="SSF48371">
    <property type="entry name" value="ARM repeat"/>
    <property type="match status" value="1"/>
</dbReference>
<dbReference type="OrthoDB" id="288703at2759"/>
<dbReference type="STRING" id="4846.A0A367IRB4"/>
<dbReference type="GO" id="GO:0006606">
    <property type="term" value="P:protein import into nucleus"/>
    <property type="evidence" value="ECO:0007669"/>
    <property type="project" value="TreeGrafter"/>
</dbReference>
<feature type="domain" description="SYO1-like TPR repeats" evidence="2">
    <location>
        <begin position="157"/>
        <end position="382"/>
    </location>
</feature>
<dbReference type="Proteomes" id="UP000253551">
    <property type="component" value="Unassembled WGS sequence"/>
</dbReference>
<dbReference type="InterPro" id="IPR016024">
    <property type="entry name" value="ARM-type_fold"/>
</dbReference>
<dbReference type="AlphaFoldDB" id="A0A367IRB4"/>
<dbReference type="Gene3D" id="1.25.10.10">
    <property type="entry name" value="Leucine-rich Repeat Variant"/>
    <property type="match status" value="1"/>
</dbReference>
<feature type="non-terminal residue" evidence="3">
    <location>
        <position position="382"/>
    </location>
</feature>
<dbReference type="EMBL" id="PJQM01006120">
    <property type="protein sequence ID" value="RCH80215.1"/>
    <property type="molecule type" value="Genomic_DNA"/>
</dbReference>
<dbReference type="Pfam" id="PF25567">
    <property type="entry name" value="TPR_SYO1"/>
    <property type="match status" value="1"/>
</dbReference>
<dbReference type="PANTHER" id="PTHR13347">
    <property type="entry name" value="HEAT REPEAT-CONTAINING PROTEIN 3"/>
    <property type="match status" value="1"/>
</dbReference>
<accession>A0A367IRB4</accession>
<dbReference type="GO" id="GO:0051082">
    <property type="term" value="F:unfolded protein binding"/>
    <property type="evidence" value="ECO:0007669"/>
    <property type="project" value="TreeGrafter"/>
</dbReference>
<dbReference type="InterPro" id="IPR052616">
    <property type="entry name" value="SYO1-like"/>
</dbReference>
<dbReference type="InterPro" id="IPR057990">
    <property type="entry name" value="TPR_SYO1"/>
</dbReference>
<keyword evidence="4" id="KW-1185">Reference proteome</keyword>
<comment type="similarity">
    <text evidence="1">Belongs to the nuclear import and ribosome assembly adapter family.</text>
</comment>
<reference evidence="3 4" key="1">
    <citation type="journal article" date="2018" name="G3 (Bethesda)">
        <title>Phylogenetic and Phylogenomic Definition of Rhizopus Species.</title>
        <authorList>
            <person name="Gryganskyi A.P."/>
            <person name="Golan J."/>
            <person name="Dolatabadi S."/>
            <person name="Mondo S."/>
            <person name="Robb S."/>
            <person name="Idnurm A."/>
            <person name="Muszewska A."/>
            <person name="Steczkiewicz K."/>
            <person name="Masonjones S."/>
            <person name="Liao H.L."/>
            <person name="Gajdeczka M.T."/>
            <person name="Anike F."/>
            <person name="Vuek A."/>
            <person name="Anishchenko I.M."/>
            <person name="Voigt K."/>
            <person name="de Hoog G.S."/>
            <person name="Smith M.E."/>
            <person name="Heitman J."/>
            <person name="Vilgalys R."/>
            <person name="Stajich J.E."/>
        </authorList>
    </citation>
    <scope>NUCLEOTIDE SEQUENCE [LARGE SCALE GENOMIC DNA]</scope>
    <source>
        <strain evidence="3 4">LSU 92-RS-03</strain>
    </source>
</reference>
<dbReference type="PANTHER" id="PTHR13347:SF1">
    <property type="entry name" value="HEAT REPEAT-CONTAINING PROTEIN 3"/>
    <property type="match status" value="1"/>
</dbReference>
<evidence type="ECO:0000313" key="3">
    <source>
        <dbReference type="EMBL" id="RCH80215.1"/>
    </source>
</evidence>
<evidence type="ECO:0000259" key="2">
    <source>
        <dbReference type="Pfam" id="PF25567"/>
    </source>
</evidence>
<organism evidence="3 4">
    <name type="scientific">Rhizopus stolonifer</name>
    <name type="common">Rhizopus nigricans</name>
    <dbReference type="NCBI Taxonomy" id="4846"/>
    <lineage>
        <taxon>Eukaryota</taxon>
        <taxon>Fungi</taxon>
        <taxon>Fungi incertae sedis</taxon>
        <taxon>Mucoromycota</taxon>
        <taxon>Mucoromycotina</taxon>
        <taxon>Mucoromycetes</taxon>
        <taxon>Mucorales</taxon>
        <taxon>Mucorineae</taxon>
        <taxon>Rhizopodaceae</taxon>
        <taxon>Rhizopus</taxon>
    </lineage>
</organism>
<name>A0A367IRB4_RHIST</name>
<gene>
    <name evidence="3" type="ORF">CU098_001736</name>
</gene>